<sequence length="109" mass="11899">MKCLDVVAGVLAPVSSASLASSSLVWFPADRLPQQDPVRSSNAPGPVMNSFPRGHLTPEEGPAEGRYTFSLFHMMFQKYAYIRIVPWELPASVLASCPGWVIHLALTND</sequence>
<keyword evidence="3" id="KW-1185">Reference proteome</keyword>
<proteinExistence type="predicted"/>
<feature type="region of interest" description="Disordered" evidence="1">
    <location>
        <begin position="36"/>
        <end position="59"/>
    </location>
</feature>
<evidence type="ECO:0000313" key="3">
    <source>
        <dbReference type="Proteomes" id="UP000246464"/>
    </source>
</evidence>
<dbReference type="AlphaFoldDB" id="A0A2U9BCE0"/>
<evidence type="ECO:0000313" key="2">
    <source>
        <dbReference type="EMBL" id="AWP01625.1"/>
    </source>
</evidence>
<reference evidence="2 3" key="1">
    <citation type="submission" date="2017-12" db="EMBL/GenBank/DDBJ databases">
        <title>Integrating genomic resources of turbot (Scophthalmus maximus) in depth evaluation of genetic and physical mapping variation across individuals.</title>
        <authorList>
            <person name="Martinez P."/>
        </authorList>
    </citation>
    <scope>NUCLEOTIDE SEQUENCE [LARGE SCALE GENOMIC DNA]</scope>
</reference>
<dbReference type="EMBL" id="CP026247">
    <property type="protein sequence ID" value="AWP01625.1"/>
    <property type="molecule type" value="Genomic_DNA"/>
</dbReference>
<protein>
    <submittedName>
        <fullName evidence="2">Uncharacterized protein</fullName>
    </submittedName>
</protein>
<accession>A0A2U9BCE0</accession>
<name>A0A2U9BCE0_SCOMX</name>
<gene>
    <name evidence="2" type="ORF">SMAX5B_012329</name>
</gene>
<dbReference type="Proteomes" id="UP000246464">
    <property type="component" value="Chromosome 5"/>
</dbReference>
<organism evidence="2 3">
    <name type="scientific">Scophthalmus maximus</name>
    <name type="common">Turbot</name>
    <name type="synonym">Psetta maxima</name>
    <dbReference type="NCBI Taxonomy" id="52904"/>
    <lineage>
        <taxon>Eukaryota</taxon>
        <taxon>Metazoa</taxon>
        <taxon>Chordata</taxon>
        <taxon>Craniata</taxon>
        <taxon>Vertebrata</taxon>
        <taxon>Euteleostomi</taxon>
        <taxon>Actinopterygii</taxon>
        <taxon>Neopterygii</taxon>
        <taxon>Teleostei</taxon>
        <taxon>Neoteleostei</taxon>
        <taxon>Acanthomorphata</taxon>
        <taxon>Carangaria</taxon>
        <taxon>Pleuronectiformes</taxon>
        <taxon>Pleuronectoidei</taxon>
        <taxon>Scophthalmidae</taxon>
        <taxon>Scophthalmus</taxon>
    </lineage>
</organism>
<evidence type="ECO:0000256" key="1">
    <source>
        <dbReference type="SAM" id="MobiDB-lite"/>
    </source>
</evidence>